<comment type="caution">
    <text evidence="2">The sequence shown here is derived from an EMBL/GenBank/DDBJ whole genome shotgun (WGS) entry which is preliminary data.</text>
</comment>
<dbReference type="OrthoDB" id="4698496at2759"/>
<name>A0A9W9C6X3_9PLEO</name>
<dbReference type="GeneID" id="80913336"/>
<protein>
    <submittedName>
        <fullName evidence="2">Uncharacterized protein</fullName>
    </submittedName>
</protein>
<feature type="signal peptide" evidence="1">
    <location>
        <begin position="1"/>
        <end position="19"/>
    </location>
</feature>
<evidence type="ECO:0000313" key="2">
    <source>
        <dbReference type="EMBL" id="KAJ4348432.1"/>
    </source>
</evidence>
<gene>
    <name evidence="2" type="ORF">N0V89_009806</name>
</gene>
<sequence length="110" mass="11493">MKLTLAASILAFCATQVAANGSITACKSNNGADCTTITGLVPPKNCNGGCAKFAAGTEKSVKAAHVDHDVNGHDYCFTVYTDDNCNTGKRKVPTGNFINGNFKAFSYDCC</sequence>
<keyword evidence="1" id="KW-0732">Signal</keyword>
<reference evidence="2" key="1">
    <citation type="submission" date="2022-10" db="EMBL/GenBank/DDBJ databases">
        <title>Tapping the CABI collections for fungal endophytes: first genome assemblies for Collariella, Neodidymelliopsis, Ascochyta clinopodiicola, Didymella pomorum, Didymosphaeria variabile, Neocosmospora piperis and Neocucurbitaria cava.</title>
        <authorList>
            <person name="Hill R."/>
        </authorList>
    </citation>
    <scope>NUCLEOTIDE SEQUENCE</scope>
    <source>
        <strain evidence="2">IMI 356815</strain>
    </source>
</reference>
<dbReference type="AlphaFoldDB" id="A0A9W9C6X3"/>
<feature type="chain" id="PRO_5040894833" evidence="1">
    <location>
        <begin position="20"/>
        <end position="110"/>
    </location>
</feature>
<dbReference type="RefSeq" id="XP_056067820.1">
    <property type="nucleotide sequence ID" value="XM_056218555.1"/>
</dbReference>
<dbReference type="EMBL" id="JAPEUX010000007">
    <property type="protein sequence ID" value="KAJ4348432.1"/>
    <property type="molecule type" value="Genomic_DNA"/>
</dbReference>
<organism evidence="2 3">
    <name type="scientific">Didymosphaeria variabile</name>
    <dbReference type="NCBI Taxonomy" id="1932322"/>
    <lineage>
        <taxon>Eukaryota</taxon>
        <taxon>Fungi</taxon>
        <taxon>Dikarya</taxon>
        <taxon>Ascomycota</taxon>
        <taxon>Pezizomycotina</taxon>
        <taxon>Dothideomycetes</taxon>
        <taxon>Pleosporomycetidae</taxon>
        <taxon>Pleosporales</taxon>
        <taxon>Massarineae</taxon>
        <taxon>Didymosphaeriaceae</taxon>
        <taxon>Didymosphaeria</taxon>
    </lineage>
</organism>
<proteinExistence type="predicted"/>
<accession>A0A9W9C6X3</accession>
<evidence type="ECO:0000256" key="1">
    <source>
        <dbReference type="SAM" id="SignalP"/>
    </source>
</evidence>
<keyword evidence="3" id="KW-1185">Reference proteome</keyword>
<dbReference type="Proteomes" id="UP001140513">
    <property type="component" value="Unassembled WGS sequence"/>
</dbReference>
<dbReference type="PROSITE" id="PS51257">
    <property type="entry name" value="PROKAR_LIPOPROTEIN"/>
    <property type="match status" value="1"/>
</dbReference>
<evidence type="ECO:0000313" key="3">
    <source>
        <dbReference type="Proteomes" id="UP001140513"/>
    </source>
</evidence>